<evidence type="ECO:0000313" key="8">
    <source>
        <dbReference type="EMBL" id="KAB1260012.1"/>
    </source>
</evidence>
<dbReference type="InterPro" id="IPR012340">
    <property type="entry name" value="NA-bd_OB-fold"/>
</dbReference>
<accession>A0A5N4CMC1</accession>
<sequence length="611" mass="66811">MNGVSALIRSPRDPLPFQTPAESAATLTLGLPASELFLCFAGNPPRQARWGFNELSDEKPPAAHFLPQLMLDGPLQGHFLAKDKQEKGRMAGGGLWPPHLSAGLPDASTFCEDMTIEGGMASRRPSRVQEPGRRLSPEDKEHCHVGLAATVMCCRPRGSLDMLLGQYPEAGRSPCTGCEAPRGQGLRLPYPTSLTCPRCGGYKGPLSLGSLPRKQEAQTGNPGLLPSLHGPAWQLASCSPAGGLRLCLPPIQKSQSVNAWATASDLAHSEGLCLCCHPVVTKARGGASRALGLGAGFRPSVPGFNKRTRVCFWWRKDIGWILGSERGLLTAWRSPVLLWEKERKEVRPQGTPREKASEQGQFEDEQTKRRREMGIWRQGYEPWRPQSRESQGLGMGVGVSQAEGDMMRGPDLEESWHCTPEMQEEGEWWDQVPGLRSPQPPPSAALPTPRTPDAKFRSHWIKRVADAISLLHRRAPVTFLPRGLLGTWRMVSRERGAGGAQISYKRVSPNHVTPLRPTAAAPPSWTRAVCSPSSWLGRGTEWAGLTQPSFPQVTKVLGRTGSQGQCTQVRVSEDDCFHPPGPTPWYLRTDVPFSPRLTEGPKLHQGPALPV</sequence>
<gene>
    <name evidence="8" type="ORF">Cadr_000025309</name>
</gene>
<dbReference type="EMBL" id="JWIN03000022">
    <property type="protein sequence ID" value="KAB1260012.1"/>
    <property type="molecule type" value="Genomic_DNA"/>
</dbReference>
<evidence type="ECO:0000313" key="9">
    <source>
        <dbReference type="Proteomes" id="UP000299084"/>
    </source>
</evidence>
<keyword evidence="9" id="KW-1185">Reference proteome</keyword>
<evidence type="ECO:0000256" key="4">
    <source>
        <dbReference type="ARBA" id="ARBA00035146"/>
    </source>
</evidence>
<proteinExistence type="inferred from homology"/>
<evidence type="ECO:0000256" key="2">
    <source>
        <dbReference type="ARBA" id="ARBA00022980"/>
    </source>
</evidence>
<evidence type="ECO:0000256" key="6">
    <source>
        <dbReference type="ARBA" id="ARBA00046579"/>
    </source>
</evidence>
<organism evidence="8 9">
    <name type="scientific">Camelus dromedarius</name>
    <name type="common">Dromedary</name>
    <name type="synonym">Arabian camel</name>
    <dbReference type="NCBI Taxonomy" id="9838"/>
    <lineage>
        <taxon>Eukaryota</taxon>
        <taxon>Metazoa</taxon>
        <taxon>Chordata</taxon>
        <taxon>Craniata</taxon>
        <taxon>Vertebrata</taxon>
        <taxon>Euteleostomi</taxon>
        <taxon>Mammalia</taxon>
        <taxon>Eutheria</taxon>
        <taxon>Laurasiatheria</taxon>
        <taxon>Artiodactyla</taxon>
        <taxon>Tylopoda</taxon>
        <taxon>Camelidae</taxon>
        <taxon>Camelus</taxon>
    </lineage>
</organism>
<feature type="region of interest" description="Disordered" evidence="7">
    <location>
        <begin position="344"/>
        <end position="368"/>
    </location>
</feature>
<feature type="compositionally biased region" description="Basic and acidic residues" evidence="7">
    <location>
        <begin position="344"/>
        <end position="357"/>
    </location>
</feature>
<dbReference type="Pfam" id="PF01200">
    <property type="entry name" value="Ribosomal_S28e"/>
    <property type="match status" value="1"/>
</dbReference>
<dbReference type="Gene3D" id="2.40.50.140">
    <property type="entry name" value="Nucleic acid-binding proteins"/>
    <property type="match status" value="1"/>
</dbReference>
<protein>
    <recommendedName>
        <fullName evidence="4">Small ribosomal subunit protein eS28</fullName>
    </recommendedName>
    <alternativeName>
        <fullName evidence="5">40S ribosomal protein S28</fullName>
    </alternativeName>
</protein>
<evidence type="ECO:0000256" key="7">
    <source>
        <dbReference type="SAM" id="MobiDB-lite"/>
    </source>
</evidence>
<evidence type="ECO:0000256" key="5">
    <source>
        <dbReference type="ARBA" id="ARBA00035453"/>
    </source>
</evidence>
<keyword evidence="3" id="KW-0687">Ribonucleoprotein</keyword>
<dbReference type="GO" id="GO:0003735">
    <property type="term" value="F:structural constituent of ribosome"/>
    <property type="evidence" value="ECO:0007669"/>
    <property type="project" value="InterPro"/>
</dbReference>
<dbReference type="GO" id="GO:0022626">
    <property type="term" value="C:cytosolic ribosome"/>
    <property type="evidence" value="ECO:0007669"/>
    <property type="project" value="UniProtKB-ARBA"/>
</dbReference>
<comment type="similarity">
    <text evidence="1">Belongs to the eukaryotic ribosomal protein eS28 family.</text>
</comment>
<dbReference type="InterPro" id="IPR000289">
    <property type="entry name" value="Ribosomal_eS28"/>
</dbReference>
<dbReference type="Proteomes" id="UP000299084">
    <property type="component" value="Unassembled WGS sequence"/>
</dbReference>
<comment type="caution">
    <text evidence="8">The sequence shown here is derived from an EMBL/GenBank/DDBJ whole genome shotgun (WGS) entry which is preliminary data.</text>
</comment>
<comment type="subunit">
    <text evidence="6">Component of the 40S small ribosomal subunit. Part of the small subunit (SSU) processome, composed of more than 70 proteins and the RNA chaperone small nucleolar RNA (snoRNA) U3.</text>
</comment>
<evidence type="ECO:0000256" key="1">
    <source>
        <dbReference type="ARBA" id="ARBA00005943"/>
    </source>
</evidence>
<reference evidence="8 9" key="1">
    <citation type="journal article" date="2019" name="Mol. Ecol. Resour.">
        <title>Improving Illumina assemblies with Hi-C and long reads: an example with the North African dromedary.</title>
        <authorList>
            <person name="Elbers J.P."/>
            <person name="Rogers M.F."/>
            <person name="Perelman P.L."/>
            <person name="Proskuryakova A.A."/>
            <person name="Serdyukova N.A."/>
            <person name="Johnson W.E."/>
            <person name="Horin P."/>
            <person name="Corander J."/>
            <person name="Murphy D."/>
            <person name="Burger P.A."/>
        </authorList>
    </citation>
    <scope>NUCLEOTIDE SEQUENCE [LARGE SCALE GENOMIC DNA]</scope>
    <source>
        <strain evidence="8">Drom800</strain>
        <tissue evidence="8">Blood</tissue>
    </source>
</reference>
<dbReference type="GO" id="GO:1990904">
    <property type="term" value="C:ribonucleoprotein complex"/>
    <property type="evidence" value="ECO:0007669"/>
    <property type="project" value="UniProtKB-KW"/>
</dbReference>
<dbReference type="AlphaFoldDB" id="A0A5N4CMC1"/>
<keyword evidence="2" id="KW-0689">Ribosomal protein</keyword>
<name>A0A5N4CMC1_CAMDR</name>
<dbReference type="GO" id="GO:0006412">
    <property type="term" value="P:translation"/>
    <property type="evidence" value="ECO:0007669"/>
    <property type="project" value="InterPro"/>
</dbReference>
<evidence type="ECO:0000256" key="3">
    <source>
        <dbReference type="ARBA" id="ARBA00023274"/>
    </source>
</evidence>